<reference evidence="1 2" key="1">
    <citation type="journal article" date="2018" name="Front. Plant Sci.">
        <title>Red Clover (Trifolium pratense) and Zigzag Clover (T. medium) - A Picture of Genomic Similarities and Differences.</title>
        <authorList>
            <person name="Dluhosova J."/>
            <person name="Istvanek J."/>
            <person name="Nedelnik J."/>
            <person name="Repkova J."/>
        </authorList>
    </citation>
    <scope>NUCLEOTIDE SEQUENCE [LARGE SCALE GENOMIC DNA]</scope>
    <source>
        <strain evidence="2">cv. 10/8</strain>
        <tissue evidence="1">Leaf</tissue>
    </source>
</reference>
<dbReference type="AlphaFoldDB" id="A0A392MXZ1"/>
<evidence type="ECO:0000313" key="1">
    <source>
        <dbReference type="EMBL" id="MCH92182.1"/>
    </source>
</evidence>
<dbReference type="Proteomes" id="UP000265520">
    <property type="component" value="Unassembled WGS sequence"/>
</dbReference>
<evidence type="ECO:0000313" key="2">
    <source>
        <dbReference type="Proteomes" id="UP000265520"/>
    </source>
</evidence>
<feature type="non-terminal residue" evidence="1">
    <location>
        <position position="1"/>
    </location>
</feature>
<proteinExistence type="predicted"/>
<protein>
    <submittedName>
        <fullName evidence="1">Uncharacterized protein</fullName>
    </submittedName>
</protein>
<accession>A0A392MXZ1</accession>
<dbReference type="EMBL" id="LXQA010022086">
    <property type="protein sequence ID" value="MCH92182.1"/>
    <property type="molecule type" value="Genomic_DNA"/>
</dbReference>
<comment type="caution">
    <text evidence="1">The sequence shown here is derived from an EMBL/GenBank/DDBJ whole genome shotgun (WGS) entry which is preliminary data.</text>
</comment>
<keyword evidence="2" id="KW-1185">Reference proteome</keyword>
<name>A0A392MXZ1_9FABA</name>
<sequence length="66" mass="7675">VKAFLAADSADFPRYYSDSTWGFGYLSSLNIDLAFGSFPHIWLLQYSLQEYNDHLDDLPDRNHNFV</sequence>
<organism evidence="1 2">
    <name type="scientific">Trifolium medium</name>
    <dbReference type="NCBI Taxonomy" id="97028"/>
    <lineage>
        <taxon>Eukaryota</taxon>
        <taxon>Viridiplantae</taxon>
        <taxon>Streptophyta</taxon>
        <taxon>Embryophyta</taxon>
        <taxon>Tracheophyta</taxon>
        <taxon>Spermatophyta</taxon>
        <taxon>Magnoliopsida</taxon>
        <taxon>eudicotyledons</taxon>
        <taxon>Gunneridae</taxon>
        <taxon>Pentapetalae</taxon>
        <taxon>rosids</taxon>
        <taxon>fabids</taxon>
        <taxon>Fabales</taxon>
        <taxon>Fabaceae</taxon>
        <taxon>Papilionoideae</taxon>
        <taxon>50 kb inversion clade</taxon>
        <taxon>NPAAA clade</taxon>
        <taxon>Hologalegina</taxon>
        <taxon>IRL clade</taxon>
        <taxon>Trifolieae</taxon>
        <taxon>Trifolium</taxon>
    </lineage>
</organism>